<evidence type="ECO:0000259" key="6">
    <source>
        <dbReference type="Pfam" id="PF25967"/>
    </source>
</evidence>
<dbReference type="Pfam" id="PF25944">
    <property type="entry name" value="Beta-barrel_RND"/>
    <property type="match status" value="1"/>
</dbReference>
<dbReference type="SUPFAM" id="SSF111369">
    <property type="entry name" value="HlyD-like secretion proteins"/>
    <property type="match status" value="1"/>
</dbReference>
<name>I2GG34_9BACT</name>
<gene>
    <name evidence="7" type="ORF">BN8_01896</name>
</gene>
<dbReference type="InterPro" id="IPR058626">
    <property type="entry name" value="MdtA-like_b-barrel"/>
</dbReference>
<comment type="similarity">
    <text evidence="2">Belongs to the membrane fusion protein (MFP) (TC 8.A.1) family.</text>
</comment>
<comment type="subcellular location">
    <subcellularLocation>
        <location evidence="1">Cell envelope</location>
    </subcellularLocation>
</comment>
<dbReference type="GO" id="GO:0022857">
    <property type="term" value="F:transmembrane transporter activity"/>
    <property type="evidence" value="ECO:0007669"/>
    <property type="project" value="InterPro"/>
</dbReference>
<dbReference type="eggNOG" id="COG0845">
    <property type="taxonomic scope" value="Bacteria"/>
</dbReference>
<dbReference type="Proteomes" id="UP000009309">
    <property type="component" value="Unassembled WGS sequence"/>
</dbReference>
<dbReference type="Gene3D" id="2.40.50.100">
    <property type="match status" value="1"/>
</dbReference>
<dbReference type="NCBIfam" id="TIGR01730">
    <property type="entry name" value="RND_mfp"/>
    <property type="match status" value="1"/>
</dbReference>
<dbReference type="GO" id="GO:0030313">
    <property type="term" value="C:cell envelope"/>
    <property type="evidence" value="ECO:0007669"/>
    <property type="project" value="UniProtKB-SubCell"/>
</dbReference>
<evidence type="ECO:0000313" key="8">
    <source>
        <dbReference type="Proteomes" id="UP000009309"/>
    </source>
</evidence>
<protein>
    <submittedName>
        <fullName evidence="7">Efflux transporter, RND family, MFP subunit</fullName>
    </submittedName>
</protein>
<dbReference type="InterPro" id="IPR058625">
    <property type="entry name" value="MdtA-like_BSH"/>
</dbReference>
<evidence type="ECO:0000259" key="5">
    <source>
        <dbReference type="Pfam" id="PF25944"/>
    </source>
</evidence>
<dbReference type="Pfam" id="PF25876">
    <property type="entry name" value="HH_MFP_RND"/>
    <property type="match status" value="1"/>
</dbReference>
<accession>I2GG34</accession>
<keyword evidence="8" id="KW-1185">Reference proteome</keyword>
<dbReference type="STRING" id="1185876.BN8_01896"/>
<dbReference type="PANTHER" id="PTHR30158:SF23">
    <property type="entry name" value="MULTIDRUG RESISTANCE PROTEIN MEXA"/>
    <property type="match status" value="1"/>
</dbReference>
<reference evidence="7 8" key="1">
    <citation type="journal article" date="2012" name="J. Bacteriol.">
        <title>Genome Sequence of the Filamentous Bacterium Fibrisoma limi BUZ 3T.</title>
        <authorList>
            <person name="Filippini M."/>
            <person name="Qi W."/>
            <person name="Jaenicke S."/>
            <person name="Goesmann A."/>
            <person name="Smits T.H."/>
            <person name="Bagheri H.C."/>
        </authorList>
    </citation>
    <scope>NUCLEOTIDE SEQUENCE [LARGE SCALE GENOMIC DNA]</scope>
    <source>
        <strain evidence="8">BUZ 3T</strain>
    </source>
</reference>
<dbReference type="GO" id="GO:0046677">
    <property type="term" value="P:response to antibiotic"/>
    <property type="evidence" value="ECO:0007669"/>
    <property type="project" value="TreeGrafter"/>
</dbReference>
<feature type="domain" description="Multidrug resistance protein MdtA-like beta-barrel" evidence="5">
    <location>
        <begin position="244"/>
        <end position="328"/>
    </location>
</feature>
<dbReference type="Pfam" id="PF25967">
    <property type="entry name" value="RND-MFP_C"/>
    <property type="match status" value="1"/>
</dbReference>
<dbReference type="InterPro" id="IPR058627">
    <property type="entry name" value="MdtA-like_C"/>
</dbReference>
<dbReference type="PANTHER" id="PTHR30158">
    <property type="entry name" value="ACRA/E-RELATED COMPONENT OF DRUG EFFLUX TRANSPORTER"/>
    <property type="match status" value="1"/>
</dbReference>
<dbReference type="InterPro" id="IPR006143">
    <property type="entry name" value="RND_pump_MFP"/>
</dbReference>
<evidence type="ECO:0000256" key="1">
    <source>
        <dbReference type="ARBA" id="ARBA00004196"/>
    </source>
</evidence>
<feature type="domain" description="Multidrug resistance protein MdtA-like alpha-helical hairpin" evidence="3">
    <location>
        <begin position="134"/>
        <end position="202"/>
    </location>
</feature>
<organism evidence="7 8">
    <name type="scientific">Fibrisoma limi BUZ 3</name>
    <dbReference type="NCBI Taxonomy" id="1185876"/>
    <lineage>
        <taxon>Bacteria</taxon>
        <taxon>Pseudomonadati</taxon>
        <taxon>Bacteroidota</taxon>
        <taxon>Cytophagia</taxon>
        <taxon>Cytophagales</taxon>
        <taxon>Spirosomataceae</taxon>
        <taxon>Fibrisoma</taxon>
    </lineage>
</organism>
<dbReference type="Gene3D" id="2.40.30.170">
    <property type="match status" value="1"/>
</dbReference>
<proteinExistence type="inferred from homology"/>
<feature type="domain" description="Multidrug resistance protein MdtA-like C-terminal permuted SH3" evidence="6">
    <location>
        <begin position="335"/>
        <end position="395"/>
    </location>
</feature>
<dbReference type="Gene3D" id="2.40.420.20">
    <property type="match status" value="1"/>
</dbReference>
<evidence type="ECO:0000256" key="2">
    <source>
        <dbReference type="ARBA" id="ARBA00009477"/>
    </source>
</evidence>
<dbReference type="AlphaFoldDB" id="I2GG34"/>
<dbReference type="GO" id="GO:0005886">
    <property type="term" value="C:plasma membrane"/>
    <property type="evidence" value="ECO:0007669"/>
    <property type="project" value="TreeGrafter"/>
</dbReference>
<dbReference type="InterPro" id="IPR058624">
    <property type="entry name" value="MdtA-like_HH"/>
</dbReference>
<dbReference type="Pfam" id="PF25917">
    <property type="entry name" value="BSH_RND"/>
    <property type="match status" value="1"/>
</dbReference>
<evidence type="ECO:0000259" key="4">
    <source>
        <dbReference type="Pfam" id="PF25917"/>
    </source>
</evidence>
<feature type="domain" description="Multidrug resistance protein MdtA-like barrel-sandwich hybrid" evidence="4">
    <location>
        <begin position="96"/>
        <end position="236"/>
    </location>
</feature>
<evidence type="ECO:0000259" key="3">
    <source>
        <dbReference type="Pfam" id="PF25876"/>
    </source>
</evidence>
<comment type="caution">
    <text evidence="7">The sequence shown here is derived from an EMBL/GenBank/DDBJ whole genome shotgun (WGS) entry which is preliminary data.</text>
</comment>
<dbReference type="Gene3D" id="1.10.287.470">
    <property type="entry name" value="Helix hairpin bin"/>
    <property type="match status" value="1"/>
</dbReference>
<sequence length="418" mass="45827">MQIFTTGYGLQRSSHFTQPKQQITMKQVNHLLRQAFLLQTTLFILPVLVLFGCSSAAEQSQTAAAEAPTLPVVQVQTASMTTYQEFPATLEGKVNVDIRPQVEGYLEKIYVDEGATVRKGQPLFRIDERSYREQLSNANASLLAAKANMDKAAIEVARLSPLVQNKVISDVQLKAAQSAYDAAKASVEQARATVSTAQTNLSRTLITAPVNGYIGRLPYKPGSLVGRAEPQALTTISDVRELYAYFSMSEVDFLQFTQQAPGRSMAEKIKRFPPVDLLLADNSAYSQKGRIEMVSGQFDKTMGAISFRAVFPNGQGLLRSGITGRVRIPQPHGETVVVPQEATFERQDRVFVFAVADSNKVESRPLQIAGKSGNYYLISQGVKPGDRIVRDGLDRLHDGDVITPKLVAKDTNQLTSAL</sequence>
<evidence type="ECO:0000313" key="7">
    <source>
        <dbReference type="EMBL" id="CCH52859.1"/>
    </source>
</evidence>
<dbReference type="EMBL" id="CAIT01000006">
    <property type="protein sequence ID" value="CCH52859.1"/>
    <property type="molecule type" value="Genomic_DNA"/>
</dbReference>